<keyword evidence="6" id="KW-1185">Reference proteome</keyword>
<dbReference type="EC" id="2.4.1.-" evidence="4"/>
<name>A0AAD4P7Z8_PERFH</name>
<dbReference type="Proteomes" id="UP001190926">
    <property type="component" value="Unassembled WGS sequence"/>
</dbReference>
<reference evidence="5 6" key="1">
    <citation type="journal article" date="2021" name="Nat. Commun.">
        <title>Incipient diploidization of the medicinal plant Perilla within 10,000 years.</title>
        <authorList>
            <person name="Zhang Y."/>
            <person name="Shen Q."/>
            <person name="Leng L."/>
            <person name="Zhang D."/>
            <person name="Chen S."/>
            <person name="Shi Y."/>
            <person name="Ning Z."/>
            <person name="Chen S."/>
        </authorList>
    </citation>
    <scope>NUCLEOTIDE SEQUENCE [LARGE SCALE GENOMIC DNA]</scope>
    <source>
        <strain evidence="6">cv. PC099</strain>
    </source>
</reference>
<dbReference type="CDD" id="cd03784">
    <property type="entry name" value="GT1_Gtf-like"/>
    <property type="match status" value="1"/>
</dbReference>
<protein>
    <recommendedName>
        <fullName evidence="4">Glycosyltransferase</fullName>
        <ecNumber evidence="4">2.4.1.-</ecNumber>
    </recommendedName>
</protein>
<accession>A0AAD4P7Z8</accession>
<dbReference type="SUPFAM" id="SSF53756">
    <property type="entry name" value="UDP-Glycosyltransferase/glycogen phosphorylase"/>
    <property type="match status" value="1"/>
</dbReference>
<evidence type="ECO:0000313" key="5">
    <source>
        <dbReference type="EMBL" id="KAH6830349.1"/>
    </source>
</evidence>
<evidence type="ECO:0000313" key="6">
    <source>
        <dbReference type="Proteomes" id="UP001190926"/>
    </source>
</evidence>
<dbReference type="PANTHER" id="PTHR11926">
    <property type="entry name" value="GLUCOSYL/GLUCURONOSYL TRANSFERASES"/>
    <property type="match status" value="1"/>
</dbReference>
<comment type="caution">
    <text evidence="5">The sequence shown here is derived from an EMBL/GenBank/DDBJ whole genome shotgun (WGS) entry which is preliminary data.</text>
</comment>
<sequence length="462" mass="50969">MGKAHVMAIPYPAQGHVLPLMELAQCLACNGIRVTFVNTESNHHRVVKALPENLHELITLVSVSDGLQSWEDRMDFAKSVEALSEVVPGEVEALIGSINAAESDDSVTCIITDAYMAGITQVNEKYSGLKRAAFLTAPVALLALTSSADKLVDDGVIDTDGTPLRSEVIRLSPSLPEMSPNYFAWACLPDLAARKAVFRGVVENNKSAKLAQWLVCNSSYELEAGALAFLDNCLPIGPLLASSRLGKPAGCFWPENTTCLWWLDQQRPNSVVYVAFGSFTVFDSVQFQELALGLELTHRPFLWVVRQDNIASESDHHHHHDNIPVGFMERVEDLGKMVDWAPQQQVLSHPSVACFVSHCGWNSTLESISNGVPILCWPYFADQFLNQSYIVDHWGVGLSLDKDDQTGIIGREEIKNKVELVLTDPIYKNKAVELQEKTMATARSGGSSHTNLTNFIHWIKQT</sequence>
<dbReference type="GO" id="GO:0080043">
    <property type="term" value="F:quercetin 3-O-glucosyltransferase activity"/>
    <property type="evidence" value="ECO:0007669"/>
    <property type="project" value="TreeGrafter"/>
</dbReference>
<dbReference type="GO" id="GO:0080044">
    <property type="term" value="F:quercetin 7-O-glucosyltransferase activity"/>
    <property type="evidence" value="ECO:0007669"/>
    <property type="project" value="TreeGrafter"/>
</dbReference>
<dbReference type="Pfam" id="PF00201">
    <property type="entry name" value="UDPGT"/>
    <property type="match status" value="1"/>
</dbReference>
<dbReference type="Gene3D" id="3.40.50.2000">
    <property type="entry name" value="Glycogen Phosphorylase B"/>
    <property type="match status" value="2"/>
</dbReference>
<keyword evidence="2 3" id="KW-0808">Transferase</keyword>
<dbReference type="InterPro" id="IPR002213">
    <property type="entry name" value="UDP_glucos_trans"/>
</dbReference>
<keyword evidence="3" id="KW-0328">Glycosyltransferase</keyword>
<organism evidence="5 6">
    <name type="scientific">Perilla frutescens var. hirtella</name>
    <name type="common">Perilla citriodora</name>
    <name type="synonym">Perilla setoyensis</name>
    <dbReference type="NCBI Taxonomy" id="608512"/>
    <lineage>
        <taxon>Eukaryota</taxon>
        <taxon>Viridiplantae</taxon>
        <taxon>Streptophyta</taxon>
        <taxon>Embryophyta</taxon>
        <taxon>Tracheophyta</taxon>
        <taxon>Spermatophyta</taxon>
        <taxon>Magnoliopsida</taxon>
        <taxon>eudicotyledons</taxon>
        <taxon>Gunneridae</taxon>
        <taxon>Pentapetalae</taxon>
        <taxon>asterids</taxon>
        <taxon>lamiids</taxon>
        <taxon>Lamiales</taxon>
        <taxon>Lamiaceae</taxon>
        <taxon>Nepetoideae</taxon>
        <taxon>Elsholtzieae</taxon>
        <taxon>Perilla</taxon>
    </lineage>
</organism>
<evidence type="ECO:0000256" key="3">
    <source>
        <dbReference type="RuleBase" id="RU003718"/>
    </source>
</evidence>
<evidence type="ECO:0000256" key="2">
    <source>
        <dbReference type="ARBA" id="ARBA00022679"/>
    </source>
</evidence>
<dbReference type="FunFam" id="3.40.50.2000:FF:000061">
    <property type="entry name" value="UDP-glycosyltransferase 83A1"/>
    <property type="match status" value="1"/>
</dbReference>
<evidence type="ECO:0000256" key="4">
    <source>
        <dbReference type="RuleBase" id="RU362057"/>
    </source>
</evidence>
<gene>
    <name evidence="5" type="ORF">C2S53_007515</name>
</gene>
<dbReference type="InterPro" id="IPR035595">
    <property type="entry name" value="UDP_glycos_trans_CS"/>
</dbReference>
<proteinExistence type="inferred from homology"/>
<comment type="similarity">
    <text evidence="1 3">Belongs to the UDP-glycosyltransferase family.</text>
</comment>
<dbReference type="EMBL" id="SDAM02000099">
    <property type="protein sequence ID" value="KAH6830349.1"/>
    <property type="molecule type" value="Genomic_DNA"/>
</dbReference>
<dbReference type="PROSITE" id="PS00375">
    <property type="entry name" value="UDPGT"/>
    <property type="match status" value="1"/>
</dbReference>
<dbReference type="PANTHER" id="PTHR11926:SF1412">
    <property type="entry name" value="UDP-GLYCOSYLTRANSFERASE 83A1-LIKE"/>
    <property type="match status" value="1"/>
</dbReference>
<dbReference type="AlphaFoldDB" id="A0AAD4P7Z8"/>
<dbReference type="FunFam" id="3.40.50.2000:FF:000108">
    <property type="entry name" value="UDP-glycosyltransferase 83A1"/>
    <property type="match status" value="1"/>
</dbReference>
<evidence type="ECO:0000256" key="1">
    <source>
        <dbReference type="ARBA" id="ARBA00009995"/>
    </source>
</evidence>